<evidence type="ECO:0000313" key="2">
    <source>
        <dbReference type="EMBL" id="ALO62837.1"/>
    </source>
</evidence>
<sequence>MSSQNNISSSWLNNVDITDLMLPGIYQILDIKNNRSYYGETDFMANRFVQHMNELKNETHSNAALLKAFKEQNKDFRGFRFIILHIGTEWKNKQKRLEKEQEYIKANADRCYNTKNEKPVFKKTIRPVMAKHKKYPSVHAAVRGEKIPRTTLIRYLLDPNNKDYFYILEEEQTNYGQVAIFGKKDDGPSVLFESYKVTRNVFPQVTQQILKTLAEKSKEKS</sequence>
<dbReference type="Gene3D" id="3.40.1440.10">
    <property type="entry name" value="GIY-YIG endonuclease"/>
    <property type="match status" value="1"/>
</dbReference>
<feature type="domain" description="GIY-YIG" evidence="1">
    <location>
        <begin position="21"/>
        <end position="118"/>
    </location>
</feature>
<dbReference type="Pfam" id="PF01541">
    <property type="entry name" value="GIY-YIG"/>
    <property type="match status" value="1"/>
</dbReference>
<keyword evidence="2" id="KW-0378">Hydrolase</keyword>
<dbReference type="PROSITE" id="PS50164">
    <property type="entry name" value="GIY_YIG"/>
    <property type="match status" value="1"/>
</dbReference>
<dbReference type="GeneID" id="26378374"/>
<keyword evidence="2" id="KW-0540">Nuclease</keyword>
<evidence type="ECO:0000259" key="1">
    <source>
        <dbReference type="PROSITE" id="PS50164"/>
    </source>
</evidence>
<keyword evidence="2" id="KW-0255">Endonuclease</keyword>
<keyword evidence="2" id="KW-0934">Plastid</keyword>
<name>A0A0S2LMY8_9CHLO</name>
<geneLocation type="chloroplast" evidence="2"/>
<accession>A0A0S2LMY8</accession>
<proteinExistence type="predicted"/>
<dbReference type="InterPro" id="IPR035901">
    <property type="entry name" value="GIY-YIG_endonuc_sf"/>
</dbReference>
<dbReference type="SUPFAM" id="SSF82771">
    <property type="entry name" value="GIY-YIG endonuclease"/>
    <property type="match status" value="1"/>
</dbReference>
<protein>
    <submittedName>
        <fullName evidence="2">Putative GIY YIG homing endonuclease</fullName>
    </submittedName>
</protein>
<dbReference type="RefSeq" id="YP_009184727.1">
    <property type="nucleotide sequence ID" value="NC_028580.1"/>
</dbReference>
<dbReference type="EMBL" id="KT625412">
    <property type="protein sequence ID" value="ALO62837.1"/>
    <property type="molecule type" value="Genomic_DNA"/>
</dbReference>
<dbReference type="SMART" id="SM00465">
    <property type="entry name" value="GIYc"/>
    <property type="match status" value="1"/>
</dbReference>
<dbReference type="GO" id="GO:0004519">
    <property type="term" value="F:endonuclease activity"/>
    <property type="evidence" value="ECO:0007669"/>
    <property type="project" value="UniProtKB-KW"/>
</dbReference>
<dbReference type="InterPro" id="IPR000305">
    <property type="entry name" value="GIY-YIG_endonuc"/>
</dbReference>
<reference evidence="2" key="1">
    <citation type="journal article" date="2015" name="BMC Evol. Biol.">
        <title>Chloroplast phylogenomic analysis of chlorophyte green algae identifies a novel lineage sister to the Sphaeropleales (Chlorophyceae).</title>
        <authorList>
            <person name="Lemieux C."/>
            <person name="Vincent A.T."/>
            <person name="Labarre A."/>
            <person name="Otis C."/>
            <person name="Turmel M."/>
        </authorList>
    </citation>
    <scope>NUCLEOTIDE SEQUENCE</scope>
</reference>
<dbReference type="AlphaFoldDB" id="A0A0S2LMY8"/>
<organism evidence="2">
    <name type="scientific">Oogamochlamys gigantea</name>
    <dbReference type="NCBI Taxonomy" id="158507"/>
    <lineage>
        <taxon>Eukaryota</taxon>
        <taxon>Viridiplantae</taxon>
        <taxon>Chlorophyta</taxon>
        <taxon>core chlorophytes</taxon>
        <taxon>Chlorophyceae</taxon>
        <taxon>CS clade</taxon>
        <taxon>Chlamydomonadales</taxon>
        <taxon>Chlamydomonadaceae</taxon>
        <taxon>Oogamochlamys</taxon>
    </lineage>
</organism>
<keyword evidence="2" id="KW-0150">Chloroplast</keyword>
<gene>
    <name evidence="2" type="primary">orf221</name>
</gene>